<dbReference type="AlphaFoldDB" id="A0A932CPN5"/>
<organism evidence="3 4">
    <name type="scientific">Tectimicrobiota bacterium</name>
    <dbReference type="NCBI Taxonomy" id="2528274"/>
    <lineage>
        <taxon>Bacteria</taxon>
        <taxon>Pseudomonadati</taxon>
        <taxon>Nitrospinota/Tectimicrobiota group</taxon>
        <taxon>Candidatus Tectimicrobiota</taxon>
    </lineage>
</organism>
<sequence>MRTKSIFVTVSVLVAVFSSAFLASGNEVLTLKNELKKQRELTEKLLKRIEELEKKVERKEAKEKEETTGGSLVNLEEEESVGLKEETSTKIFFDKRWFERFDIGGVASARYMDSENKGTNPRGGFQLWEARPFIEAEVWENISFFLEADLVKYAKPGTWLGSGEVYFNFRNLLGRWGWEKALNVKIGRMDIPFGEEYLWNDSFDNPLISHSANWPYGYDEGILFYGIIGPMSYMASVMDGNISKEGPDDTSDKSFSIKFYGDLLNSLHLSASFMRTGKLRNYGREQRGMSALIFAGSYIAPLEDDFEVRANLYELNARYSHGPA</sequence>
<reference evidence="3" key="1">
    <citation type="submission" date="2020-07" db="EMBL/GenBank/DDBJ databases">
        <title>Huge and variable diversity of episymbiotic CPR bacteria and DPANN archaea in groundwater ecosystems.</title>
        <authorList>
            <person name="He C.Y."/>
            <person name="Keren R."/>
            <person name="Whittaker M."/>
            <person name="Farag I.F."/>
            <person name="Doudna J."/>
            <person name="Cate J.H.D."/>
            <person name="Banfield J.F."/>
        </authorList>
    </citation>
    <scope>NUCLEOTIDE SEQUENCE</scope>
    <source>
        <strain evidence="3">NC_groundwater_672_Ag_B-0.1um_62_36</strain>
    </source>
</reference>
<feature type="non-terminal residue" evidence="3">
    <location>
        <position position="324"/>
    </location>
</feature>
<dbReference type="Proteomes" id="UP000769766">
    <property type="component" value="Unassembled WGS sequence"/>
</dbReference>
<keyword evidence="1" id="KW-0175">Coiled coil</keyword>
<gene>
    <name evidence="3" type="ORF">HYY20_10090</name>
</gene>
<dbReference type="EMBL" id="JACPRF010000306">
    <property type="protein sequence ID" value="MBI2877220.1"/>
    <property type="molecule type" value="Genomic_DNA"/>
</dbReference>
<feature type="coiled-coil region" evidence="1">
    <location>
        <begin position="28"/>
        <end position="69"/>
    </location>
</feature>
<evidence type="ECO:0008006" key="5">
    <source>
        <dbReference type="Google" id="ProtNLM"/>
    </source>
</evidence>
<evidence type="ECO:0000313" key="4">
    <source>
        <dbReference type="Proteomes" id="UP000769766"/>
    </source>
</evidence>
<comment type="caution">
    <text evidence="3">The sequence shown here is derived from an EMBL/GenBank/DDBJ whole genome shotgun (WGS) entry which is preliminary data.</text>
</comment>
<dbReference type="InterPro" id="IPR023614">
    <property type="entry name" value="Porin_dom_sf"/>
</dbReference>
<feature type="signal peptide" evidence="2">
    <location>
        <begin position="1"/>
        <end position="23"/>
    </location>
</feature>
<protein>
    <recommendedName>
        <fullName evidence="5">Alginate export domain-containing protein</fullName>
    </recommendedName>
</protein>
<dbReference type="SUPFAM" id="SSF56935">
    <property type="entry name" value="Porins"/>
    <property type="match status" value="1"/>
</dbReference>
<proteinExistence type="predicted"/>
<evidence type="ECO:0000256" key="2">
    <source>
        <dbReference type="SAM" id="SignalP"/>
    </source>
</evidence>
<accession>A0A932CPN5</accession>
<feature type="chain" id="PRO_5037067160" description="Alginate export domain-containing protein" evidence="2">
    <location>
        <begin position="24"/>
        <end position="324"/>
    </location>
</feature>
<evidence type="ECO:0000313" key="3">
    <source>
        <dbReference type="EMBL" id="MBI2877220.1"/>
    </source>
</evidence>
<dbReference type="Gene3D" id="2.40.160.10">
    <property type="entry name" value="Porin"/>
    <property type="match status" value="1"/>
</dbReference>
<evidence type="ECO:0000256" key="1">
    <source>
        <dbReference type="SAM" id="Coils"/>
    </source>
</evidence>
<keyword evidence="2" id="KW-0732">Signal</keyword>
<name>A0A932CPN5_UNCTE</name>